<dbReference type="SMART" id="SM00928">
    <property type="entry name" value="NADH_4Fe-4S"/>
    <property type="match status" value="1"/>
</dbReference>
<dbReference type="PANTHER" id="PTHR42783">
    <property type="entry name" value="GLUTAMATE SYNTHASE [NADPH] SMALL CHAIN"/>
    <property type="match status" value="1"/>
</dbReference>
<dbReference type="Gene3D" id="3.50.50.100">
    <property type="match status" value="1"/>
</dbReference>
<dbReference type="GO" id="GO:0051539">
    <property type="term" value="F:4 iron, 4 sulfur cluster binding"/>
    <property type="evidence" value="ECO:0007669"/>
    <property type="project" value="InterPro"/>
</dbReference>
<evidence type="ECO:0000313" key="2">
    <source>
        <dbReference type="EMBL" id="QUL99533.1"/>
    </source>
</evidence>
<dbReference type="Pfam" id="PF10589">
    <property type="entry name" value="NADH_4Fe-4S"/>
    <property type="match status" value="1"/>
</dbReference>
<dbReference type="InterPro" id="IPR009051">
    <property type="entry name" value="Helical_ferredxn"/>
</dbReference>
<dbReference type="InterPro" id="IPR023753">
    <property type="entry name" value="FAD/NAD-binding_dom"/>
</dbReference>
<dbReference type="Gene3D" id="3.50.50.60">
    <property type="entry name" value="FAD/NAD(P)-binding domain"/>
    <property type="match status" value="2"/>
</dbReference>
<sequence>MGRMVQEMERRLAAAPPGICPVDMASVFLRLCHAQTCGKCVPCRVGLGRIGDLLDQILDGKGDEGTLSLLEEVAQSVMDTADCVIGSDAAAMVLRSVREFRRDYLSHIEEGHCLGTFAAPVPCRSACPAGVNVPGYIALIREGRPQDAVRLIRQDNPFPSACALVCEHPCEIHCRRSMLDDAINIRGLKRYAVEAAGDVPVPDPAPRTGKKVAVIGGGPSGLTAAYFLALMGHDVTVFEKQPGLGGMLRYGIPEYRLPKSILDREIESILGLGITVHTNFTVGEDGTLDNLRKNYDAVYLAIGAQGDKKVRVPGEDAQGVIPAVEMLRNMALGKPYDLKGKTVVVIGGGNVAMDAARSAVRLGASDVKVAYRRRIEDMTAQRAEIEGALAEGVDISQLLAPLRIEKDDRGNVAAVWFQQMTVGTIDDSGRPKPVPSGAPDVRIPCDIVIVAVGQDIQSEPFAREGIPCSHNAILAGEDLAVKGVDGVFAGGDCVTGPATVIKAIGAGKVAAVNIDLYLGGEGRIPVEGIAVPPAIPGDLSPTGRVNMRERPASERIHDWQQVEIGMDFREALHEARRCLRCDHYGSGSIEGGRLARW</sequence>
<gene>
    <name evidence="2" type="ORF">IMF26_01785</name>
</gene>
<organism evidence="2">
    <name type="scientific">Candidatus Fermentithermobacillus carboniphilus</name>
    <dbReference type="NCBI Taxonomy" id="3085328"/>
    <lineage>
        <taxon>Bacteria</taxon>
        <taxon>Bacillati</taxon>
        <taxon>Bacillota</taxon>
        <taxon>Candidatus Fermentithermobacillia</taxon>
        <taxon>Candidatus Fermentithermobacillales</taxon>
        <taxon>Candidatus Fermentithermobacillaceae</taxon>
        <taxon>Candidatus Fermentithermobacillus</taxon>
    </lineage>
</organism>
<name>A0AAT9LFN4_9FIRM</name>
<feature type="domain" description="NADH-ubiquinone oxidoreductase 51kDa subunit iron-sulphur binding" evidence="1">
    <location>
        <begin position="22"/>
        <end position="67"/>
    </location>
</feature>
<dbReference type="Pfam" id="PF07992">
    <property type="entry name" value="Pyr_redox_2"/>
    <property type="match status" value="1"/>
</dbReference>
<dbReference type="PRINTS" id="PR00419">
    <property type="entry name" value="ADXRDTASE"/>
</dbReference>
<dbReference type="NCBIfam" id="NF009410">
    <property type="entry name" value="PRK12771.1"/>
    <property type="match status" value="1"/>
</dbReference>
<dbReference type="GO" id="GO:0016491">
    <property type="term" value="F:oxidoreductase activity"/>
    <property type="evidence" value="ECO:0007669"/>
    <property type="project" value="InterPro"/>
</dbReference>
<dbReference type="InterPro" id="IPR037207">
    <property type="entry name" value="Nuop51_4Fe4S-bd_sf"/>
</dbReference>
<dbReference type="AlphaFoldDB" id="A0AAT9LFN4"/>
<proteinExistence type="predicted"/>
<dbReference type="InterPro" id="IPR036188">
    <property type="entry name" value="FAD/NAD-bd_sf"/>
</dbReference>
<reference evidence="2" key="1">
    <citation type="submission" date="2020-10" db="EMBL/GenBank/DDBJ databases">
        <authorList>
            <person name="Kadnikov V."/>
            <person name="Beletsky A.V."/>
            <person name="Mardanov A.V."/>
            <person name="Karnachuk O.V."/>
            <person name="Ravin N.V."/>
        </authorList>
    </citation>
    <scope>NUCLEOTIDE SEQUENCE</scope>
    <source>
        <strain evidence="2">Bu02</strain>
    </source>
</reference>
<dbReference type="InterPro" id="IPR019575">
    <property type="entry name" value="Nuop51_4Fe4S-bd"/>
</dbReference>
<dbReference type="KEGG" id="fcz:IMF26_01785"/>
<accession>A0AAT9LFN4</accession>
<protein>
    <submittedName>
        <fullName evidence="2">FAD-dependent oxidoreductase</fullName>
    </submittedName>
</protein>
<reference evidence="2" key="2">
    <citation type="journal article" date="2023" name="Biology">
        <title>Prokaryotic Life Associated with Coal-Fire Gas Vents Revealed by Metagenomics.</title>
        <authorList>
            <person name="Kadnikov V.V."/>
            <person name="Mardanov A.V."/>
            <person name="Beletsky A.V."/>
            <person name="Karnachuk O.V."/>
            <person name="Ravin N.V."/>
        </authorList>
    </citation>
    <scope>NUCLEOTIDE SEQUENCE</scope>
    <source>
        <strain evidence="2">Bu02</strain>
    </source>
</reference>
<dbReference type="Pfam" id="PF14691">
    <property type="entry name" value="Fer4_20"/>
    <property type="match status" value="1"/>
</dbReference>
<dbReference type="SUPFAM" id="SSF46548">
    <property type="entry name" value="alpha-helical ferredoxin"/>
    <property type="match status" value="2"/>
</dbReference>
<dbReference type="SUPFAM" id="SSF51971">
    <property type="entry name" value="Nucleotide-binding domain"/>
    <property type="match status" value="2"/>
</dbReference>
<dbReference type="SUPFAM" id="SSF140490">
    <property type="entry name" value="Nqo1C-terminal domain-like"/>
    <property type="match status" value="1"/>
</dbReference>
<evidence type="ECO:0000259" key="1">
    <source>
        <dbReference type="SMART" id="SM00928"/>
    </source>
</evidence>
<dbReference type="EMBL" id="CP062796">
    <property type="protein sequence ID" value="QUL99533.1"/>
    <property type="molecule type" value="Genomic_DNA"/>
</dbReference>
<dbReference type="PANTHER" id="PTHR42783:SF3">
    <property type="entry name" value="GLUTAMATE SYNTHASE [NADPH] SMALL CHAIN-RELATED"/>
    <property type="match status" value="1"/>
</dbReference>
<dbReference type="Gene3D" id="1.10.1060.10">
    <property type="entry name" value="Alpha-helical ferredoxin"/>
    <property type="match status" value="1"/>
</dbReference>
<dbReference type="InterPro" id="IPR028261">
    <property type="entry name" value="DPD_II"/>
</dbReference>